<name>A0A5J9U666_9POAL</name>
<keyword evidence="3" id="KW-1185">Reference proteome</keyword>
<accession>A0A5J9U666</accession>
<feature type="non-terminal residue" evidence="2">
    <location>
        <position position="1"/>
    </location>
</feature>
<evidence type="ECO:0000313" key="2">
    <source>
        <dbReference type="EMBL" id="TVU18631.1"/>
    </source>
</evidence>
<evidence type="ECO:0000256" key="1">
    <source>
        <dbReference type="SAM" id="MobiDB-lite"/>
    </source>
</evidence>
<sequence length="69" mass="7856">MQTPTGNGGHCDVKLLVHNNRLFKFKVRGNKATSDMQEEEEPFADAPSPVRAVLNRPWPDQGSQFRFTR</sequence>
<evidence type="ECO:0000313" key="3">
    <source>
        <dbReference type="Proteomes" id="UP000324897"/>
    </source>
</evidence>
<protein>
    <submittedName>
        <fullName evidence="2">Uncharacterized protein</fullName>
    </submittedName>
</protein>
<reference evidence="2 3" key="1">
    <citation type="journal article" date="2019" name="Sci. Rep.">
        <title>A high-quality genome of Eragrostis curvula grass provides insights into Poaceae evolution and supports new strategies to enhance forage quality.</title>
        <authorList>
            <person name="Carballo J."/>
            <person name="Santos B.A.C.M."/>
            <person name="Zappacosta D."/>
            <person name="Garbus I."/>
            <person name="Selva J.P."/>
            <person name="Gallo C.A."/>
            <person name="Diaz A."/>
            <person name="Albertini E."/>
            <person name="Caccamo M."/>
            <person name="Echenique V."/>
        </authorList>
    </citation>
    <scope>NUCLEOTIDE SEQUENCE [LARGE SCALE GENOMIC DNA]</scope>
    <source>
        <strain evidence="3">cv. Victoria</strain>
        <tissue evidence="2">Leaf</tissue>
    </source>
</reference>
<feature type="region of interest" description="Disordered" evidence="1">
    <location>
        <begin position="33"/>
        <end position="69"/>
    </location>
</feature>
<dbReference type="Gramene" id="TVU18631">
    <property type="protein sequence ID" value="TVU18631"/>
    <property type="gene ID" value="EJB05_34738"/>
</dbReference>
<dbReference type="Proteomes" id="UP000324897">
    <property type="component" value="Chromosome 7"/>
</dbReference>
<gene>
    <name evidence="2" type="ORF">EJB05_34738</name>
</gene>
<dbReference type="AlphaFoldDB" id="A0A5J9U666"/>
<organism evidence="2 3">
    <name type="scientific">Eragrostis curvula</name>
    <name type="common">weeping love grass</name>
    <dbReference type="NCBI Taxonomy" id="38414"/>
    <lineage>
        <taxon>Eukaryota</taxon>
        <taxon>Viridiplantae</taxon>
        <taxon>Streptophyta</taxon>
        <taxon>Embryophyta</taxon>
        <taxon>Tracheophyta</taxon>
        <taxon>Spermatophyta</taxon>
        <taxon>Magnoliopsida</taxon>
        <taxon>Liliopsida</taxon>
        <taxon>Poales</taxon>
        <taxon>Poaceae</taxon>
        <taxon>PACMAD clade</taxon>
        <taxon>Chloridoideae</taxon>
        <taxon>Eragrostideae</taxon>
        <taxon>Eragrostidinae</taxon>
        <taxon>Eragrostis</taxon>
    </lineage>
</organism>
<comment type="caution">
    <text evidence="2">The sequence shown here is derived from an EMBL/GenBank/DDBJ whole genome shotgun (WGS) entry which is preliminary data.</text>
</comment>
<dbReference type="EMBL" id="RWGY01000029">
    <property type="protein sequence ID" value="TVU18631.1"/>
    <property type="molecule type" value="Genomic_DNA"/>
</dbReference>
<proteinExistence type="predicted"/>